<proteinExistence type="predicted"/>
<gene>
    <name evidence="1" type="ORF">EJ04DRAFT_513462</name>
</gene>
<dbReference type="EMBL" id="ML996166">
    <property type="protein sequence ID" value="KAF2733133.1"/>
    <property type="molecule type" value="Genomic_DNA"/>
</dbReference>
<dbReference type="AlphaFoldDB" id="A0A9P4QXM9"/>
<sequence>MTTKTFFLPPNFLAYPAATESNPGPIRLGQLISNINDPGHTIGTIPPLNVAPYDMPINIVNAGSMGHTDKSSSSFFANLFLQAIELIGAKLSVNVHHSHKLLSVMETVESQTFDPKDTYVAASMQQPEVQTWLKQSWGRRRVYMVCGILIARPADDSKVDISTESSQEFSGEVAGRVGLRLRMNLGWGLCPRRRLFMGFC</sequence>
<accession>A0A9P4QXM9</accession>
<dbReference type="OrthoDB" id="4500473at2759"/>
<evidence type="ECO:0000313" key="2">
    <source>
        <dbReference type="Proteomes" id="UP000799444"/>
    </source>
</evidence>
<dbReference type="Proteomes" id="UP000799444">
    <property type="component" value="Unassembled WGS sequence"/>
</dbReference>
<comment type="caution">
    <text evidence="1">The sequence shown here is derived from an EMBL/GenBank/DDBJ whole genome shotgun (WGS) entry which is preliminary data.</text>
</comment>
<keyword evidence="2" id="KW-1185">Reference proteome</keyword>
<evidence type="ECO:0000313" key="1">
    <source>
        <dbReference type="EMBL" id="KAF2733133.1"/>
    </source>
</evidence>
<reference evidence="1" key="1">
    <citation type="journal article" date="2020" name="Stud. Mycol.">
        <title>101 Dothideomycetes genomes: a test case for predicting lifestyles and emergence of pathogens.</title>
        <authorList>
            <person name="Haridas S."/>
            <person name="Albert R."/>
            <person name="Binder M."/>
            <person name="Bloem J."/>
            <person name="Labutti K."/>
            <person name="Salamov A."/>
            <person name="Andreopoulos B."/>
            <person name="Baker S."/>
            <person name="Barry K."/>
            <person name="Bills G."/>
            <person name="Bluhm B."/>
            <person name="Cannon C."/>
            <person name="Castanera R."/>
            <person name="Culley D."/>
            <person name="Daum C."/>
            <person name="Ezra D."/>
            <person name="Gonzalez J."/>
            <person name="Henrissat B."/>
            <person name="Kuo A."/>
            <person name="Liang C."/>
            <person name="Lipzen A."/>
            <person name="Lutzoni F."/>
            <person name="Magnuson J."/>
            <person name="Mondo S."/>
            <person name="Nolan M."/>
            <person name="Ohm R."/>
            <person name="Pangilinan J."/>
            <person name="Park H.-J."/>
            <person name="Ramirez L."/>
            <person name="Alfaro M."/>
            <person name="Sun H."/>
            <person name="Tritt A."/>
            <person name="Yoshinaga Y."/>
            <person name="Zwiers L.-H."/>
            <person name="Turgeon B."/>
            <person name="Goodwin S."/>
            <person name="Spatafora J."/>
            <person name="Crous P."/>
            <person name="Grigoriev I."/>
        </authorList>
    </citation>
    <scope>NUCLEOTIDE SEQUENCE</scope>
    <source>
        <strain evidence="1">CBS 125425</strain>
    </source>
</reference>
<protein>
    <submittedName>
        <fullName evidence="1">Uncharacterized protein</fullName>
    </submittedName>
</protein>
<name>A0A9P4QXM9_9PLEO</name>
<organism evidence="1 2">
    <name type="scientific">Polyplosphaeria fusca</name>
    <dbReference type="NCBI Taxonomy" id="682080"/>
    <lineage>
        <taxon>Eukaryota</taxon>
        <taxon>Fungi</taxon>
        <taxon>Dikarya</taxon>
        <taxon>Ascomycota</taxon>
        <taxon>Pezizomycotina</taxon>
        <taxon>Dothideomycetes</taxon>
        <taxon>Pleosporomycetidae</taxon>
        <taxon>Pleosporales</taxon>
        <taxon>Tetraplosphaeriaceae</taxon>
        <taxon>Polyplosphaeria</taxon>
    </lineage>
</organism>